<dbReference type="EMBL" id="JAIZAY010000001">
    <property type="protein sequence ID" value="KAJ8050021.1"/>
    <property type="molecule type" value="Genomic_DNA"/>
</dbReference>
<comment type="caution">
    <text evidence="3">The sequence shown here is derived from an EMBL/GenBank/DDBJ whole genome shotgun (WGS) entry which is preliminary data.</text>
</comment>
<feature type="region of interest" description="Disordered" evidence="1">
    <location>
        <begin position="492"/>
        <end position="517"/>
    </location>
</feature>
<feature type="compositionally biased region" description="Low complexity" evidence="1">
    <location>
        <begin position="492"/>
        <end position="503"/>
    </location>
</feature>
<organism evidence="3 4">
    <name type="scientific">Holothuria leucospilota</name>
    <name type="common">Black long sea cucumber</name>
    <name type="synonym">Mertensiothuria leucospilota</name>
    <dbReference type="NCBI Taxonomy" id="206669"/>
    <lineage>
        <taxon>Eukaryota</taxon>
        <taxon>Metazoa</taxon>
        <taxon>Echinodermata</taxon>
        <taxon>Eleutherozoa</taxon>
        <taxon>Echinozoa</taxon>
        <taxon>Holothuroidea</taxon>
        <taxon>Aspidochirotacea</taxon>
        <taxon>Aspidochirotida</taxon>
        <taxon>Holothuriidae</taxon>
        <taxon>Holothuria</taxon>
    </lineage>
</organism>
<keyword evidence="4" id="KW-1185">Reference proteome</keyword>
<feature type="domain" description="C2H2-type" evidence="2">
    <location>
        <begin position="589"/>
        <end position="610"/>
    </location>
</feature>
<proteinExistence type="predicted"/>
<gene>
    <name evidence="3" type="ORF">HOLleu_03039</name>
</gene>
<protein>
    <recommendedName>
        <fullName evidence="2">C2H2-type domain-containing protein</fullName>
    </recommendedName>
</protein>
<dbReference type="PROSITE" id="PS00028">
    <property type="entry name" value="ZINC_FINGER_C2H2_1"/>
    <property type="match status" value="1"/>
</dbReference>
<name>A0A9Q1CRH0_HOLLE</name>
<dbReference type="OrthoDB" id="5971732at2759"/>
<evidence type="ECO:0000256" key="1">
    <source>
        <dbReference type="SAM" id="MobiDB-lite"/>
    </source>
</evidence>
<evidence type="ECO:0000313" key="3">
    <source>
        <dbReference type="EMBL" id="KAJ8050021.1"/>
    </source>
</evidence>
<dbReference type="AlphaFoldDB" id="A0A9Q1CRH0"/>
<reference evidence="3" key="1">
    <citation type="submission" date="2021-10" db="EMBL/GenBank/DDBJ databases">
        <title>Tropical sea cucumber genome reveals ecological adaptation and Cuvierian tubules defense mechanism.</title>
        <authorList>
            <person name="Chen T."/>
        </authorList>
    </citation>
    <scope>NUCLEOTIDE SEQUENCE</scope>
    <source>
        <strain evidence="3">Nanhai2018</strain>
        <tissue evidence="3">Muscle</tissue>
    </source>
</reference>
<evidence type="ECO:0000259" key="2">
    <source>
        <dbReference type="PROSITE" id="PS00028"/>
    </source>
</evidence>
<dbReference type="Proteomes" id="UP001152320">
    <property type="component" value="Chromosome 1"/>
</dbReference>
<evidence type="ECO:0000313" key="4">
    <source>
        <dbReference type="Proteomes" id="UP001152320"/>
    </source>
</evidence>
<accession>A0A9Q1CRH0</accession>
<dbReference type="InterPro" id="IPR013087">
    <property type="entry name" value="Znf_C2H2_type"/>
</dbReference>
<sequence length="1031" mass="118072">MPLPRKSEKGKFRASCAFLSTKFHDCHPSSTVEQTEVTPLAEEKLVPYRKLPQQVKQSIEKLSFSSSVLEYRKNKKKICQKCISKLMQLSDAETEGSFDWNYSNPTDHSYADTSSNSENLNSAEEVSDIVEPLLTSTPKRLKLESKIGSDEVPCTSVVNAETIIQQLKELPQLELSKVAKFLGESQAASIKSDCQSLSKAYPNLEYFTELNISKWLSERNPVVVNFIKGVSGQPEPLRTKPLYSLVKSVEQVYSTQSSQYVLPLSFAENAVVHSVVRSKLAANINGLSSPSGSYWTIRQWLDNQACHSMPTPKGDCICAFDNDQVIGKTYHVRANQKLKTSVITSVCVAEVNPEGTLQKQSHLKPIFWSKRSVDCAEILDYNSGHFKYLSDLHYAEVFSCLQHHIQEVQRELAEYTGSTHCDEVDKVLSERRFAREWKICSHCQHHNPKTKRLCQNCKSSLTASKKPKQVEESVLSQNKKYQESVKEIIFSSPPSASTTTTSAVSRHEATGTSNTMTKVHVSPRDPIFVNPNSFETVKEVFLGIGSDFKIRKYLRTDEEEPNAREWLLVVCDGLPYTIGQKVIEETFRCPSCSSVIFGKPDFKDHCFTFHNIEAEHMEYPQEFDWVHLRIGYGHYEMNMLRSFFELNWEVMVKDLAFSMGFCTENAQHYAKKGSDHHKSWELLCILYEGSLQELVRPYVKICLEKGEVPTPEGYLNWSENVVSPKYQYLQEQILTYAQSIMNFRKGVRSNNKDLIMAGKFKHSPIFHGRNHPKYQLIELTEARNDILMPPPIKKFVHDNQSIGQPGRGEDMDFQLENLNKRSKVWTPKGVPTEADWTRTFRNLEKLDKVMRSETLARMGCEDPKKVNTGSSKHMAQKAEVLVWRAALRESEFLENPMVDCVMESVGGNPLDDQLPHFTDLAWSRRKYFYSVYFQGATAGTYIPDPIFVLPQERFAYHDIKNQTKEQIARKINELIDQLPDDVKFDFAEEWIAVQRRKKDDYLLFYERVSEEVERCNAAPSLNESDDIDFDS</sequence>